<dbReference type="Gene3D" id="3.30.200.160">
    <property type="entry name" value="TFIIIC, subcomplex tauA, subunit Sfc1, barrel domain"/>
    <property type="match status" value="1"/>
</dbReference>
<dbReference type="GO" id="GO:0000127">
    <property type="term" value="C:transcription factor TFIIIC complex"/>
    <property type="evidence" value="ECO:0007669"/>
    <property type="project" value="InterPro"/>
</dbReference>
<keyword evidence="3" id="KW-0804">Transcription</keyword>
<dbReference type="eggNOG" id="KOG2473">
    <property type="taxonomic scope" value="Eukaryota"/>
</dbReference>
<keyword evidence="2" id="KW-0238">DNA-binding</keyword>
<dbReference type="GO" id="GO:0001002">
    <property type="term" value="F:RNA polymerase III type 1 promoter sequence-specific DNA binding"/>
    <property type="evidence" value="ECO:0007669"/>
    <property type="project" value="TreeGrafter"/>
</dbReference>
<feature type="region of interest" description="Disordered" evidence="5">
    <location>
        <begin position="89"/>
        <end position="111"/>
    </location>
</feature>
<feature type="domain" description="Transcription factor IIIC subunit 5 HTH" evidence="6">
    <location>
        <begin position="195"/>
        <end position="346"/>
    </location>
</feature>
<dbReference type="Pfam" id="PF17682">
    <property type="entry name" value="Tau95_N"/>
    <property type="match status" value="1"/>
</dbReference>
<dbReference type="Proteomes" id="UP000007963">
    <property type="component" value="Unassembled WGS sequence"/>
</dbReference>
<evidence type="ECO:0008006" key="10">
    <source>
        <dbReference type="Google" id="ProtNLM"/>
    </source>
</evidence>
<evidence type="ECO:0000256" key="2">
    <source>
        <dbReference type="ARBA" id="ARBA00023125"/>
    </source>
</evidence>
<dbReference type="PANTHER" id="PTHR13230:SF5">
    <property type="entry name" value="GENERAL TRANSCRIPTION FACTOR 3C POLYPEPTIDE 5"/>
    <property type="match status" value="1"/>
</dbReference>
<evidence type="ECO:0000256" key="3">
    <source>
        <dbReference type="ARBA" id="ARBA00023163"/>
    </source>
</evidence>
<organism evidence="8 9">
    <name type="scientific">Aspergillus terreus (strain NIH 2624 / FGSC A1156)</name>
    <dbReference type="NCBI Taxonomy" id="341663"/>
    <lineage>
        <taxon>Eukaryota</taxon>
        <taxon>Fungi</taxon>
        <taxon>Dikarya</taxon>
        <taxon>Ascomycota</taxon>
        <taxon>Pezizomycotina</taxon>
        <taxon>Eurotiomycetes</taxon>
        <taxon>Eurotiomycetidae</taxon>
        <taxon>Eurotiales</taxon>
        <taxon>Aspergillaceae</taxon>
        <taxon>Aspergillus</taxon>
        <taxon>Aspergillus subgen. Circumdati</taxon>
    </lineage>
</organism>
<dbReference type="InterPro" id="IPR019136">
    <property type="entry name" value="TF_IIIC_su-5_HTH"/>
</dbReference>
<dbReference type="InterPro" id="IPR041499">
    <property type="entry name" value="Tfc1/Sfc1_N"/>
</dbReference>
<dbReference type="RefSeq" id="XP_001217844.1">
    <property type="nucleotide sequence ID" value="XM_001217843.1"/>
</dbReference>
<dbReference type="STRING" id="341663.Q0CAR2"/>
<feature type="compositionally biased region" description="Basic and acidic residues" evidence="5">
    <location>
        <begin position="532"/>
        <end position="543"/>
    </location>
</feature>
<gene>
    <name evidence="8" type="ORF">ATEG_09222</name>
</gene>
<reference evidence="9" key="1">
    <citation type="submission" date="2005-09" db="EMBL/GenBank/DDBJ databases">
        <title>Annotation of the Aspergillus terreus NIH2624 genome.</title>
        <authorList>
            <person name="Birren B.W."/>
            <person name="Lander E.S."/>
            <person name="Galagan J.E."/>
            <person name="Nusbaum C."/>
            <person name="Devon K."/>
            <person name="Henn M."/>
            <person name="Ma L.-J."/>
            <person name="Jaffe D.B."/>
            <person name="Butler J."/>
            <person name="Alvarez P."/>
            <person name="Gnerre S."/>
            <person name="Grabherr M."/>
            <person name="Kleber M."/>
            <person name="Mauceli E.W."/>
            <person name="Brockman W."/>
            <person name="Rounsley S."/>
            <person name="Young S.K."/>
            <person name="LaButti K."/>
            <person name="Pushparaj V."/>
            <person name="DeCaprio D."/>
            <person name="Crawford M."/>
            <person name="Koehrsen M."/>
            <person name="Engels R."/>
            <person name="Montgomery P."/>
            <person name="Pearson M."/>
            <person name="Howarth C."/>
            <person name="Larson L."/>
            <person name="Luoma S."/>
            <person name="White J."/>
            <person name="Alvarado L."/>
            <person name="Kodira C.D."/>
            <person name="Zeng Q."/>
            <person name="Oleary S."/>
            <person name="Yandava C."/>
            <person name="Denning D.W."/>
            <person name="Nierman W.C."/>
            <person name="Milne T."/>
            <person name="Madden K."/>
        </authorList>
    </citation>
    <scope>NUCLEOTIDE SEQUENCE [LARGE SCALE GENOMIC DNA]</scope>
    <source>
        <strain evidence="9">NIH 2624 / FGSC A1156</strain>
    </source>
</reference>
<evidence type="ECO:0000259" key="7">
    <source>
        <dbReference type="Pfam" id="PF17682"/>
    </source>
</evidence>
<protein>
    <recommendedName>
        <fullName evidence="10">Transcription factor IIIC subunit 5 HTH domain-containing protein</fullName>
    </recommendedName>
</protein>
<feature type="region of interest" description="Disordered" evidence="5">
    <location>
        <begin position="522"/>
        <end position="587"/>
    </location>
</feature>
<dbReference type="Pfam" id="PF09734">
    <property type="entry name" value="Tau95"/>
    <property type="match status" value="1"/>
</dbReference>
<dbReference type="InterPro" id="IPR040454">
    <property type="entry name" value="TF_IIIC_Tfc1/Sfc1"/>
</dbReference>
<proteinExistence type="predicted"/>
<dbReference type="OMA" id="PPEYFVR"/>
<dbReference type="AlphaFoldDB" id="Q0CAR2"/>
<dbReference type="OrthoDB" id="5598268at2759"/>
<feature type="domain" description="Transcription factor IIIC subunit Tfc1/Sfc1 triple barrel" evidence="7">
    <location>
        <begin position="20"/>
        <end position="153"/>
    </location>
</feature>
<dbReference type="GeneID" id="4353781"/>
<sequence length="587" mass="65568">MAEHAPRTAPFYAIPNRRIVSVEHPAIVQNVDKAIETLQGNQGIYQILNPLKSDTPANLRLRPEDPFSRPVQSISTPSNNVLLKVTVPKRTGRRRKRGSNEPFTAPAVGTTSQRPCAKELLRTLRDNVGQYQVEAVGSVTRTHVFRAMPDFAFSLSSSPFAQRFREQILSFDQTVDKMKQFDLDMSKGTTTNADIIPPPFFSDGDIPFSYMYRQNPTVKQSIDTTGKVTTINTQQAVRIRTYLVPYDISQVPTHPRENCPPLAEQEQTVKDTVATIEALFTQRPAWTRRALRNALPTLEQRYALRMAIPYVGYIFRSGPWRDAIVKFGHDPRVDPAYRVFQTVMFRGNRVDFDSVGRRARRNQRPAASPDAADDREPAVLDPSATLTTDSHIFTGQPPLPRDGRMWMFCDIADPLLQSIVRLDAAAPPPGFLRETCDTVSDGWFGSGTLAKLKTIMRHKILANEDGRVPDDADFVRLLDLPDHADPENFLAEFSLDPAVATSQELMLATEVRSVIKGTASWREKNAAAAGEKSAKGKERRVQWEDEGADEGEGEGEESEGEEEELEQEEILEAAVDAMEAAEESTAE</sequence>
<evidence type="ECO:0000256" key="5">
    <source>
        <dbReference type="SAM" id="MobiDB-lite"/>
    </source>
</evidence>
<dbReference type="GO" id="GO:0005634">
    <property type="term" value="C:nucleus"/>
    <property type="evidence" value="ECO:0007669"/>
    <property type="project" value="UniProtKB-SubCell"/>
</dbReference>
<name>Q0CAR2_ASPTN</name>
<dbReference type="EMBL" id="CH476607">
    <property type="protein sequence ID" value="EAU30359.1"/>
    <property type="molecule type" value="Genomic_DNA"/>
</dbReference>
<keyword evidence="4" id="KW-0539">Nucleus</keyword>
<dbReference type="HOGENOM" id="CLU_016809_3_0_1"/>
<evidence type="ECO:0000256" key="4">
    <source>
        <dbReference type="ARBA" id="ARBA00023242"/>
    </source>
</evidence>
<dbReference type="GO" id="GO:0006384">
    <property type="term" value="P:transcription initiation at RNA polymerase III promoter"/>
    <property type="evidence" value="ECO:0007669"/>
    <property type="project" value="InterPro"/>
</dbReference>
<evidence type="ECO:0000259" key="6">
    <source>
        <dbReference type="Pfam" id="PF09734"/>
    </source>
</evidence>
<feature type="compositionally biased region" description="Acidic residues" evidence="5">
    <location>
        <begin position="544"/>
        <end position="571"/>
    </location>
</feature>
<dbReference type="PANTHER" id="PTHR13230">
    <property type="entry name" value="GENERAL TRANSCRIPTION FACTOR IIIC, POLYPEPTIDE 5"/>
    <property type="match status" value="1"/>
</dbReference>
<evidence type="ECO:0000313" key="9">
    <source>
        <dbReference type="Proteomes" id="UP000007963"/>
    </source>
</evidence>
<dbReference type="GO" id="GO:0001003">
    <property type="term" value="F:RNA polymerase III type 2 promoter sequence-specific DNA binding"/>
    <property type="evidence" value="ECO:0007669"/>
    <property type="project" value="TreeGrafter"/>
</dbReference>
<evidence type="ECO:0000256" key="1">
    <source>
        <dbReference type="ARBA" id="ARBA00004123"/>
    </source>
</evidence>
<dbReference type="VEuPathDB" id="FungiDB:ATEG_09222"/>
<accession>Q0CAR2</accession>
<feature type="region of interest" description="Disordered" evidence="5">
    <location>
        <begin position="356"/>
        <end position="378"/>
    </location>
</feature>
<comment type="subcellular location">
    <subcellularLocation>
        <location evidence="1">Nucleus</location>
    </subcellularLocation>
</comment>
<dbReference type="InterPro" id="IPR042536">
    <property type="entry name" value="TFIIIC_tauA_Sfc1"/>
</dbReference>
<evidence type="ECO:0000313" key="8">
    <source>
        <dbReference type="EMBL" id="EAU30359.1"/>
    </source>
</evidence>